<dbReference type="GO" id="GO:0016740">
    <property type="term" value="F:transferase activity"/>
    <property type="evidence" value="ECO:0007669"/>
    <property type="project" value="UniProtKB-KW"/>
</dbReference>
<dbReference type="Gene3D" id="3.90.550.10">
    <property type="entry name" value="Spore Coat Polysaccharide Biosynthesis Protein SpsA, Chain A"/>
    <property type="match status" value="1"/>
</dbReference>
<name>A0A6J4N7X1_9ACTN</name>
<protein>
    <submittedName>
        <fullName evidence="1">Uncharacterized nucleoside diphosphate sugar transferase SCO3743</fullName>
    </submittedName>
</protein>
<evidence type="ECO:0000313" key="1">
    <source>
        <dbReference type="EMBL" id="CAA9380527.1"/>
    </source>
</evidence>
<keyword evidence="1" id="KW-0808">Transferase</keyword>
<dbReference type="PANTHER" id="PTHR36529:SF1">
    <property type="entry name" value="GLYCOSYLTRANSFERASE"/>
    <property type="match status" value="1"/>
</dbReference>
<dbReference type="PANTHER" id="PTHR36529">
    <property type="entry name" value="SLL1095 PROTEIN"/>
    <property type="match status" value="1"/>
</dbReference>
<dbReference type="AlphaFoldDB" id="A0A6J4N7X1"/>
<dbReference type="InterPro" id="IPR029044">
    <property type="entry name" value="Nucleotide-diphossugar_trans"/>
</dbReference>
<dbReference type="Pfam" id="PF09837">
    <property type="entry name" value="DUF2064"/>
    <property type="match status" value="1"/>
</dbReference>
<sequence>MSQRAQPRVLVVAKVPVHGRVKTRLGRAIGMDQAARLAAASLRDTIRACRDGYSVDRCHLALDGDLAHAVAGAGLDALLDGWTVFPQRGTGLAERLVNAHLDVASRGTGPVLQIGMDTPQVTARLLDDAAQGLEQSDAVLGMALDGGWWILGMRDSTRVIPIRDVAVSTSSTGEETRQVLERDGLVVAATGVLQDVDTVEDADAVAELAPHSDFARTWLWLRPP</sequence>
<accession>A0A6J4N7X1</accession>
<organism evidence="1">
    <name type="scientific">uncultured Nocardioidaceae bacterium</name>
    <dbReference type="NCBI Taxonomy" id="253824"/>
    <lineage>
        <taxon>Bacteria</taxon>
        <taxon>Bacillati</taxon>
        <taxon>Actinomycetota</taxon>
        <taxon>Actinomycetes</taxon>
        <taxon>Propionibacteriales</taxon>
        <taxon>Nocardioidaceae</taxon>
        <taxon>environmental samples</taxon>
    </lineage>
</organism>
<gene>
    <name evidence="1" type="ORF">AVDCRST_MAG21-1478</name>
</gene>
<dbReference type="EMBL" id="CADCUL010000147">
    <property type="protein sequence ID" value="CAA9380527.1"/>
    <property type="molecule type" value="Genomic_DNA"/>
</dbReference>
<proteinExistence type="predicted"/>
<dbReference type="SUPFAM" id="SSF53448">
    <property type="entry name" value="Nucleotide-diphospho-sugar transferases"/>
    <property type="match status" value="1"/>
</dbReference>
<reference evidence="1" key="1">
    <citation type="submission" date="2020-02" db="EMBL/GenBank/DDBJ databases">
        <authorList>
            <person name="Meier V. D."/>
        </authorList>
    </citation>
    <scope>NUCLEOTIDE SEQUENCE</scope>
    <source>
        <strain evidence="1">AVDCRST_MAG21</strain>
    </source>
</reference>
<dbReference type="InterPro" id="IPR018641">
    <property type="entry name" value="Trfase_1_rSAM/seldom-assoc"/>
</dbReference>